<accession>A3LW14</accession>
<feature type="coiled-coil region" evidence="3">
    <location>
        <begin position="167"/>
        <end position="194"/>
    </location>
</feature>
<dbReference type="Pfam" id="PF11559">
    <property type="entry name" value="ADIP"/>
    <property type="match status" value="1"/>
</dbReference>
<dbReference type="InterPro" id="IPR021622">
    <property type="entry name" value="Afadin/alpha-actinin-bd"/>
</dbReference>
<dbReference type="OMA" id="VYKNYHY"/>
<dbReference type="STRING" id="322104.A3LW14"/>
<organism evidence="4 5">
    <name type="scientific">Scheffersomyces stipitis (strain ATCC 58785 / CBS 6054 / NBRC 10063 / NRRL Y-11545)</name>
    <name type="common">Yeast</name>
    <name type="synonym">Pichia stipitis</name>
    <dbReference type="NCBI Taxonomy" id="322104"/>
    <lineage>
        <taxon>Eukaryota</taxon>
        <taxon>Fungi</taxon>
        <taxon>Dikarya</taxon>
        <taxon>Ascomycota</taxon>
        <taxon>Saccharomycotina</taxon>
        <taxon>Pichiomycetes</taxon>
        <taxon>Debaryomycetaceae</taxon>
        <taxon>Scheffersomyces</taxon>
    </lineage>
</organism>
<dbReference type="Proteomes" id="UP000002258">
    <property type="component" value="Chromosome 5"/>
</dbReference>
<proteinExistence type="inferred from homology"/>
<evidence type="ECO:0008006" key="6">
    <source>
        <dbReference type="Google" id="ProtNLM"/>
    </source>
</evidence>
<dbReference type="AlphaFoldDB" id="A3LW14"/>
<evidence type="ECO:0000256" key="2">
    <source>
        <dbReference type="ARBA" id="ARBA00023054"/>
    </source>
</evidence>
<feature type="coiled-coil region" evidence="3">
    <location>
        <begin position="99"/>
        <end position="126"/>
    </location>
</feature>
<evidence type="ECO:0000256" key="1">
    <source>
        <dbReference type="ARBA" id="ARBA00009291"/>
    </source>
</evidence>
<dbReference type="RefSeq" id="XP_001384912.2">
    <property type="nucleotide sequence ID" value="XM_001384875.1"/>
</dbReference>
<sequence length="415" mass="47664">MSLGAAYLDTEPIRHASDLINSMLLSRAYTDQKIQFTTIDWDDLIRDQVLDNEEVPKINELKVTEKLYENDRATINIIHSLLVALDRNRGQQKLSNQTIHQKDATIESLKSRISLLETQLAQSENKVDKLVHFDQNELNKRITDLSRHNKIQAQDLNKLRNWAGDIKTKYRVELKKKTLEISELKNKLLEKRNLSSTLVYGIPSSSNGHVGANNDDSATINANIIYNNNPIIDNTNTSTNIVNSPITQQILNSEHVELSSNFTSVIDSLASENYKFSRLIDSINEYYYEFNNQLSDVKLRDISAVVIPNPSDIIDLQSISKVEPGVIQRYLDELESFDVLSKPILNNIYKLYHNLTNLVFVLGNSSTTFSPDRDNTRSKQLEKDLDIMTRNWKDALKTAENWRNIHQKHIEQENK</sequence>
<evidence type="ECO:0000313" key="5">
    <source>
        <dbReference type="Proteomes" id="UP000002258"/>
    </source>
</evidence>
<keyword evidence="2 3" id="KW-0175">Coiled coil</keyword>
<keyword evidence="5" id="KW-1185">Reference proteome</keyword>
<evidence type="ECO:0000256" key="3">
    <source>
        <dbReference type="SAM" id="Coils"/>
    </source>
</evidence>
<protein>
    <recommendedName>
        <fullName evidence="6">Autophagy-related protein 25</fullName>
    </recommendedName>
</protein>
<gene>
    <name evidence="4" type="ORF">PICST_32315</name>
</gene>
<dbReference type="GeneID" id="4839305"/>
<reference evidence="4 5" key="1">
    <citation type="journal article" date="2007" name="Nat. Biotechnol.">
        <title>Genome sequence of the lignocellulose-bioconverting and xylose-fermenting yeast Pichia stipitis.</title>
        <authorList>
            <person name="Jeffries T.W."/>
            <person name="Grigoriev I.V."/>
            <person name="Grimwood J."/>
            <person name="Laplaza J.M."/>
            <person name="Aerts A."/>
            <person name="Salamov A."/>
            <person name="Schmutz J."/>
            <person name="Lindquist E."/>
            <person name="Dehal P."/>
            <person name="Shapiro H."/>
            <person name="Jin Y.S."/>
            <person name="Passoth V."/>
            <person name="Richardson P.M."/>
        </authorList>
    </citation>
    <scope>NUCLEOTIDE SEQUENCE [LARGE SCALE GENOMIC DNA]</scope>
    <source>
        <strain evidence="5">ATCC 58785 / CBS 6054 / NBRC 10063 / NRRL Y-11545</strain>
    </source>
</reference>
<dbReference type="HOGENOM" id="CLU_698282_0_0_1"/>
<name>A3LW14_PICST</name>
<comment type="similarity">
    <text evidence="1">Belongs to the ADIP family.</text>
</comment>
<evidence type="ECO:0000313" key="4">
    <source>
        <dbReference type="EMBL" id="ABN66883.2"/>
    </source>
</evidence>
<dbReference type="InParanoid" id="A3LW14"/>
<dbReference type="eggNOG" id="ENOG502T0E0">
    <property type="taxonomic scope" value="Eukaryota"/>
</dbReference>
<dbReference type="KEGG" id="pic:PICST_32315"/>
<dbReference type="EMBL" id="CP000499">
    <property type="protein sequence ID" value="ABN66883.2"/>
    <property type="molecule type" value="Genomic_DNA"/>
</dbReference>
<dbReference type="OrthoDB" id="312015at2759"/>